<dbReference type="InterPro" id="IPR001845">
    <property type="entry name" value="HTH_ArsR_DNA-bd_dom"/>
</dbReference>
<reference evidence="6" key="1">
    <citation type="journal article" date="2019" name="Int. J. Syst. Evol. Microbiol.">
        <title>The Global Catalogue of Microorganisms (GCM) 10K type strain sequencing project: providing services to taxonomists for standard genome sequencing and annotation.</title>
        <authorList>
            <consortium name="The Broad Institute Genomics Platform"/>
            <consortium name="The Broad Institute Genome Sequencing Center for Infectious Disease"/>
            <person name="Wu L."/>
            <person name="Ma J."/>
        </authorList>
    </citation>
    <scope>NUCLEOTIDE SEQUENCE [LARGE SCALE GENOMIC DNA]</scope>
    <source>
        <strain evidence="6">CGMCC 4.7317</strain>
    </source>
</reference>
<dbReference type="PANTHER" id="PTHR43132">
    <property type="entry name" value="ARSENICAL RESISTANCE OPERON REPRESSOR ARSR-RELATED"/>
    <property type="match status" value="1"/>
</dbReference>
<protein>
    <submittedName>
        <fullName evidence="5">ArsR/SmtB family transcription factor</fullName>
    </submittedName>
</protein>
<dbReference type="InterPro" id="IPR036388">
    <property type="entry name" value="WH-like_DNA-bd_sf"/>
</dbReference>
<dbReference type="RefSeq" id="WP_386763334.1">
    <property type="nucleotide sequence ID" value="NZ_JBHSTI010000002.1"/>
</dbReference>
<keyword evidence="2" id="KW-0238">DNA-binding</keyword>
<sequence>MARRPAPPKGDVVLTDASAVRALAHPARLAVIDALYAGEVLTATQCAALAGITPSAMSYHLRALEKHGIVVRAEASADGRERPWMRAGDRLSTALREQGRTGRGAAAASGLLVEQSMALDSDRLRRAMASDGDDDTWARTTTYSRDLLVLTPEEARALRESIEAVVEPYLADRRRTKRPKGASTFGFSIVLARDPDA</sequence>
<dbReference type="SUPFAM" id="SSF46785">
    <property type="entry name" value="Winged helix' DNA-binding domain"/>
    <property type="match status" value="1"/>
</dbReference>
<evidence type="ECO:0000256" key="3">
    <source>
        <dbReference type="ARBA" id="ARBA00023163"/>
    </source>
</evidence>
<dbReference type="SMART" id="SM00418">
    <property type="entry name" value="HTH_ARSR"/>
    <property type="match status" value="1"/>
</dbReference>
<keyword evidence="6" id="KW-1185">Reference proteome</keyword>
<feature type="domain" description="HTH arsR-type" evidence="4">
    <location>
        <begin position="18"/>
        <end position="96"/>
    </location>
</feature>
<organism evidence="5 6">
    <name type="scientific">Longivirga aurantiaca</name>
    <dbReference type="NCBI Taxonomy" id="1837743"/>
    <lineage>
        <taxon>Bacteria</taxon>
        <taxon>Bacillati</taxon>
        <taxon>Actinomycetota</taxon>
        <taxon>Actinomycetes</taxon>
        <taxon>Sporichthyales</taxon>
        <taxon>Sporichthyaceae</taxon>
        <taxon>Longivirga</taxon>
    </lineage>
</organism>
<evidence type="ECO:0000256" key="1">
    <source>
        <dbReference type="ARBA" id="ARBA00023015"/>
    </source>
</evidence>
<dbReference type="Gene3D" id="1.10.10.10">
    <property type="entry name" value="Winged helix-like DNA-binding domain superfamily/Winged helix DNA-binding domain"/>
    <property type="match status" value="1"/>
</dbReference>
<dbReference type="CDD" id="cd00090">
    <property type="entry name" value="HTH_ARSR"/>
    <property type="match status" value="1"/>
</dbReference>
<evidence type="ECO:0000259" key="4">
    <source>
        <dbReference type="SMART" id="SM00418"/>
    </source>
</evidence>
<proteinExistence type="predicted"/>
<name>A0ABW1SWB8_9ACTN</name>
<keyword evidence="1" id="KW-0805">Transcription regulation</keyword>
<evidence type="ECO:0000313" key="5">
    <source>
        <dbReference type="EMBL" id="MFC6236285.1"/>
    </source>
</evidence>
<dbReference type="InterPro" id="IPR011991">
    <property type="entry name" value="ArsR-like_HTH"/>
</dbReference>
<evidence type="ECO:0000256" key="2">
    <source>
        <dbReference type="ARBA" id="ARBA00023125"/>
    </source>
</evidence>
<comment type="caution">
    <text evidence="5">The sequence shown here is derived from an EMBL/GenBank/DDBJ whole genome shotgun (WGS) entry which is preliminary data.</text>
</comment>
<dbReference type="Pfam" id="PF12840">
    <property type="entry name" value="HTH_20"/>
    <property type="match status" value="1"/>
</dbReference>
<dbReference type="Proteomes" id="UP001596138">
    <property type="component" value="Unassembled WGS sequence"/>
</dbReference>
<evidence type="ECO:0000313" key="6">
    <source>
        <dbReference type="Proteomes" id="UP001596138"/>
    </source>
</evidence>
<dbReference type="EMBL" id="JBHSTI010000002">
    <property type="protein sequence ID" value="MFC6236285.1"/>
    <property type="molecule type" value="Genomic_DNA"/>
</dbReference>
<dbReference type="InterPro" id="IPR036390">
    <property type="entry name" value="WH_DNA-bd_sf"/>
</dbReference>
<accession>A0ABW1SWB8</accession>
<dbReference type="PANTHER" id="PTHR43132:SF2">
    <property type="entry name" value="ARSENICAL RESISTANCE OPERON REPRESSOR ARSR-RELATED"/>
    <property type="match status" value="1"/>
</dbReference>
<dbReference type="InterPro" id="IPR051011">
    <property type="entry name" value="Metal_resp_trans_reg"/>
</dbReference>
<keyword evidence="3" id="KW-0804">Transcription</keyword>
<gene>
    <name evidence="5" type="ORF">ACFQGU_00225</name>
</gene>